<reference evidence="1 2" key="1">
    <citation type="submission" date="2017-06" db="EMBL/GenBank/DDBJ databases">
        <authorList>
            <person name="Kim H.J."/>
            <person name="Triplett B.A."/>
        </authorList>
    </citation>
    <scope>NUCLEOTIDE SEQUENCE [LARGE SCALE GENOMIC DNA]</scope>
</reference>
<sequence>MAIYSSSFTGQQIDQLLAQVDKKINIADIVDDEKVGSATTPASSRLMQGAYQAIASQADVLDNKVMRIDGSEQIVNGKKKFATQIEANGGMKIPTSKTLEIADIATLDTSAVNLKQLKQHGLSLDTPGAAISISTGASGYLRLDLNFNTLSALPEGSKPDTHVVMAGDTPYKVTDQLFRDAIYADQRFTNLSSSNSGKVDTTTFNNTVTQLNSSINQRVLITTYNQDLIATNNALSARVLITTYDAKMTALDAADAARVLTTTYNAGMATKVDVTTYNAAISGINTSLAGKVDNSTYNTKMTALDGQISTINTSLGTKMDYAKSGTGTAAGGASTNLVTFAKKEVAMFVVSAVWAGVAKPAVFEVYMTNDGTTAFVDSRAIFAGSLTFTAALTGGNMVLQAVNGDASKTVTLSYKSLVQY</sequence>
<proteinExistence type="predicted"/>
<gene>
    <name evidence="1" type="ORF">2050H1_035</name>
</gene>
<name>A0A249Y3F9_9CAUD</name>
<evidence type="ECO:0000313" key="1">
    <source>
        <dbReference type="EMBL" id="ASZ78801.1"/>
    </source>
</evidence>
<organism evidence="1 2">
    <name type="scientific">Serratia phage 2050H1</name>
    <dbReference type="NCBI Taxonomy" id="2024250"/>
    <lineage>
        <taxon>Viruses</taxon>
        <taxon>Duplodnaviria</taxon>
        <taxon>Heunggongvirae</taxon>
        <taxon>Uroviricota</taxon>
        <taxon>Caudoviricetes</taxon>
        <taxon>Pantevenvirales</taxon>
        <taxon>Ackermannviridae</taxon>
        <taxon>Miltonvirus</taxon>
        <taxon>Miltonvirus MAM1</taxon>
    </lineage>
</organism>
<accession>A0A249Y3F9</accession>
<dbReference type="Proteomes" id="UP000224362">
    <property type="component" value="Segment"/>
</dbReference>
<evidence type="ECO:0000313" key="2">
    <source>
        <dbReference type="Proteomes" id="UP000224362"/>
    </source>
</evidence>
<dbReference type="EMBL" id="MF285619">
    <property type="protein sequence ID" value="ASZ78801.1"/>
    <property type="molecule type" value="Genomic_DNA"/>
</dbReference>
<protein>
    <submittedName>
        <fullName evidence="1">Tail fiber</fullName>
    </submittedName>
</protein>